<dbReference type="STRING" id="1266370.NITGR_360087"/>
<sequence>MTLRPYLWKAPQYLFEVFPEQIHERDRSQYRHAGDQKPSALTDFNPFHGPLLLGGVWVGALCSNQAITFMHLNMGRGLKSVKVPKSLIIKDNNFYFVGLPKGRLYFHSEGRIALPKERHWIGLWKGGLPR</sequence>
<accession>M1YYI0</accession>
<dbReference type="InParanoid" id="M1YYI0"/>
<reference evidence="1 2" key="1">
    <citation type="journal article" date="2013" name="Front. Microbiol.">
        <title>The genome of Nitrospina gracilis illuminates the metabolism and evolution of the major marine nitrite oxidizer.</title>
        <authorList>
            <person name="Luecker S."/>
            <person name="Nowka B."/>
            <person name="Rattei T."/>
            <person name="Spieck E."/>
            <person name="and Daims H."/>
        </authorList>
    </citation>
    <scope>NUCLEOTIDE SEQUENCE [LARGE SCALE GENOMIC DNA]</scope>
    <source>
        <strain evidence="1 2">3/211</strain>
    </source>
</reference>
<proteinExistence type="predicted"/>
<organism evidence="1 2">
    <name type="scientific">Nitrospina gracilis (strain 3/211)</name>
    <dbReference type="NCBI Taxonomy" id="1266370"/>
    <lineage>
        <taxon>Bacteria</taxon>
        <taxon>Pseudomonadati</taxon>
        <taxon>Nitrospinota/Tectimicrobiota group</taxon>
        <taxon>Nitrospinota</taxon>
        <taxon>Nitrospinia</taxon>
        <taxon>Nitrospinales</taxon>
        <taxon>Nitrospinaceae</taxon>
        <taxon>Nitrospina</taxon>
    </lineage>
</organism>
<name>M1YYI0_NITG3</name>
<dbReference type="Proteomes" id="UP000011704">
    <property type="component" value="Unassembled WGS sequence"/>
</dbReference>
<comment type="caution">
    <text evidence="1">The sequence shown here is derived from an EMBL/GenBank/DDBJ whole genome shotgun (WGS) entry which is preliminary data.</text>
</comment>
<protein>
    <submittedName>
        <fullName evidence="1">Uncharacterized protein</fullName>
    </submittedName>
</protein>
<gene>
    <name evidence="1" type="ORF">NITGR_360087</name>
</gene>
<evidence type="ECO:0000313" key="2">
    <source>
        <dbReference type="Proteomes" id="UP000011704"/>
    </source>
</evidence>
<dbReference type="EMBL" id="CAQJ01000040">
    <property type="protein sequence ID" value="CCQ90749.1"/>
    <property type="molecule type" value="Genomic_DNA"/>
</dbReference>
<dbReference type="HOGENOM" id="CLU_1935796_0_0_0"/>
<evidence type="ECO:0000313" key="1">
    <source>
        <dbReference type="EMBL" id="CCQ90749.1"/>
    </source>
</evidence>
<keyword evidence="2" id="KW-1185">Reference proteome</keyword>
<dbReference type="AlphaFoldDB" id="M1YYI0"/>